<dbReference type="Proteomes" id="UP000322873">
    <property type="component" value="Unassembled WGS sequence"/>
</dbReference>
<comment type="caution">
    <text evidence="3">The sequence shown here is derived from an EMBL/GenBank/DDBJ whole genome shotgun (WGS) entry which is preliminary data.</text>
</comment>
<proteinExistence type="predicted"/>
<dbReference type="Pfam" id="PF24494">
    <property type="entry name" value="DUF7587"/>
    <property type="match status" value="1"/>
</dbReference>
<feature type="region of interest" description="Disordered" evidence="1">
    <location>
        <begin position="290"/>
        <end position="338"/>
    </location>
</feature>
<feature type="compositionally biased region" description="Polar residues" evidence="1">
    <location>
        <begin position="37"/>
        <end position="48"/>
    </location>
</feature>
<protein>
    <recommendedName>
        <fullName evidence="2">DUF7587 domain-containing protein</fullName>
    </recommendedName>
</protein>
<evidence type="ECO:0000313" key="4">
    <source>
        <dbReference type="Proteomes" id="UP000322873"/>
    </source>
</evidence>
<organism evidence="3 4">
    <name type="scientific">Monilinia fructicola</name>
    <name type="common">Brown rot fungus</name>
    <name type="synonym">Ciboria fructicola</name>
    <dbReference type="NCBI Taxonomy" id="38448"/>
    <lineage>
        <taxon>Eukaryota</taxon>
        <taxon>Fungi</taxon>
        <taxon>Dikarya</taxon>
        <taxon>Ascomycota</taxon>
        <taxon>Pezizomycotina</taxon>
        <taxon>Leotiomycetes</taxon>
        <taxon>Helotiales</taxon>
        <taxon>Sclerotiniaceae</taxon>
        <taxon>Monilinia</taxon>
    </lineage>
</organism>
<keyword evidence="4" id="KW-1185">Reference proteome</keyword>
<dbReference type="AlphaFoldDB" id="A0A5M9JS10"/>
<feature type="compositionally biased region" description="Polar residues" evidence="1">
    <location>
        <begin position="1"/>
        <end position="12"/>
    </location>
</feature>
<name>A0A5M9JS10_MONFR</name>
<reference evidence="3 4" key="1">
    <citation type="submission" date="2019-06" db="EMBL/GenBank/DDBJ databases">
        <title>Genome Sequence of the Brown Rot Fungal Pathogen Monilinia fructicola.</title>
        <authorList>
            <person name="De Miccolis Angelini R.M."/>
            <person name="Landi L."/>
            <person name="Abate D."/>
            <person name="Pollastro S."/>
            <person name="Romanazzi G."/>
            <person name="Faretra F."/>
        </authorList>
    </citation>
    <scope>NUCLEOTIDE SEQUENCE [LARGE SCALE GENOMIC DNA]</scope>
    <source>
        <strain evidence="3 4">Mfrc123</strain>
    </source>
</reference>
<feature type="compositionally biased region" description="Basic and acidic residues" evidence="1">
    <location>
        <begin position="291"/>
        <end position="312"/>
    </location>
</feature>
<feature type="domain" description="DUF7587" evidence="2">
    <location>
        <begin position="94"/>
        <end position="249"/>
    </location>
</feature>
<gene>
    <name evidence="3" type="ORF">EYC84_002910</name>
</gene>
<feature type="compositionally biased region" description="Low complexity" evidence="1">
    <location>
        <begin position="13"/>
        <end position="25"/>
    </location>
</feature>
<accession>A0A5M9JS10</accession>
<feature type="region of interest" description="Disordered" evidence="1">
    <location>
        <begin position="1"/>
        <end position="59"/>
    </location>
</feature>
<evidence type="ECO:0000259" key="2">
    <source>
        <dbReference type="Pfam" id="PF24494"/>
    </source>
</evidence>
<dbReference type="InterPro" id="IPR056009">
    <property type="entry name" value="DUF7587"/>
</dbReference>
<dbReference type="EMBL" id="VICG01000004">
    <property type="protein sequence ID" value="KAA8572284.1"/>
    <property type="molecule type" value="Genomic_DNA"/>
</dbReference>
<evidence type="ECO:0000313" key="3">
    <source>
        <dbReference type="EMBL" id="KAA8572284.1"/>
    </source>
</evidence>
<sequence>MPSKTTNETATTVSNSNKSSSVSSVGPLPATPDHTPKSTSTSIPHTTCSSLPSLPSYRSPRSIASTSIADLSPAYIDWLLGDPSTSRSRENDILLYRVHTPKSASPYSPEEGFKCSGWKNNRIRNNIPSQRQIDGTAFQNHCNGNRKPSPYISVHTSVARSLRLITTYKTDTEPNAKVFVISLNLLQDLGITAESTCDILRSFGGYRTHNPSQPQVDGVKYVKYVTDSHWLVEKEVPTQAIVAEMSVAEFLRVAEREGISRRVLDENYQGGKLSTKLEAQKIELSQWPGRTYREKSRKEHDNSRAAVGKDRNLGIGSGSPVQGGASTGTRTDSLPLDPETTLSHLVDAIGSISLDTKSAIL</sequence>
<evidence type="ECO:0000256" key="1">
    <source>
        <dbReference type="SAM" id="MobiDB-lite"/>
    </source>
</evidence>
<feature type="compositionally biased region" description="Low complexity" evidence="1">
    <location>
        <begin position="49"/>
        <end position="59"/>
    </location>
</feature>
<dbReference type="VEuPathDB" id="FungiDB:MFRU_003g04930"/>